<name>A0ABN3XEA2_9ACTN</name>
<reference evidence="2 3" key="1">
    <citation type="journal article" date="2019" name="Int. J. Syst. Evol. Microbiol.">
        <title>The Global Catalogue of Microorganisms (GCM) 10K type strain sequencing project: providing services to taxonomists for standard genome sequencing and annotation.</title>
        <authorList>
            <consortium name="The Broad Institute Genomics Platform"/>
            <consortium name="The Broad Institute Genome Sequencing Center for Infectious Disease"/>
            <person name="Wu L."/>
            <person name="Ma J."/>
        </authorList>
    </citation>
    <scope>NUCLEOTIDE SEQUENCE [LARGE SCALE GENOMIC DNA]</scope>
    <source>
        <strain evidence="2 3">JCM 9650</strain>
    </source>
</reference>
<accession>A0ABN3XEA2</accession>
<proteinExistence type="predicted"/>
<feature type="region of interest" description="Disordered" evidence="1">
    <location>
        <begin position="23"/>
        <end position="48"/>
    </location>
</feature>
<dbReference type="Proteomes" id="UP001501423">
    <property type="component" value="Unassembled WGS sequence"/>
</dbReference>
<gene>
    <name evidence="2" type="ORF">GCM10010478_56500</name>
</gene>
<sequence length="48" mass="4581">MATEAVTLCSSFGSSMRRMLSAAVTAPDGGPGPGVTTAEGGGHEGAEA</sequence>
<evidence type="ECO:0000313" key="2">
    <source>
        <dbReference type="EMBL" id="GAA2948147.1"/>
    </source>
</evidence>
<evidence type="ECO:0000256" key="1">
    <source>
        <dbReference type="SAM" id="MobiDB-lite"/>
    </source>
</evidence>
<organism evidence="2 3">
    <name type="scientific">Streptomyces erythrogriseus</name>
    <dbReference type="NCBI Taxonomy" id="284027"/>
    <lineage>
        <taxon>Bacteria</taxon>
        <taxon>Bacillati</taxon>
        <taxon>Actinomycetota</taxon>
        <taxon>Actinomycetes</taxon>
        <taxon>Kitasatosporales</taxon>
        <taxon>Streptomycetaceae</taxon>
        <taxon>Streptomyces</taxon>
        <taxon>Streptomyces griseoincarnatus group</taxon>
    </lineage>
</organism>
<evidence type="ECO:0000313" key="3">
    <source>
        <dbReference type="Proteomes" id="UP001501423"/>
    </source>
</evidence>
<dbReference type="EMBL" id="BAAAVA010000099">
    <property type="protein sequence ID" value="GAA2948147.1"/>
    <property type="molecule type" value="Genomic_DNA"/>
</dbReference>
<keyword evidence="3" id="KW-1185">Reference proteome</keyword>
<protein>
    <submittedName>
        <fullName evidence="2">Uncharacterized protein</fullName>
    </submittedName>
</protein>
<comment type="caution">
    <text evidence="2">The sequence shown here is derived from an EMBL/GenBank/DDBJ whole genome shotgun (WGS) entry which is preliminary data.</text>
</comment>